<dbReference type="Proteomes" id="UP001239111">
    <property type="component" value="Chromosome 3"/>
</dbReference>
<organism evidence="1 2">
    <name type="scientific">Eretmocerus hayati</name>
    <dbReference type="NCBI Taxonomy" id="131215"/>
    <lineage>
        <taxon>Eukaryota</taxon>
        <taxon>Metazoa</taxon>
        <taxon>Ecdysozoa</taxon>
        <taxon>Arthropoda</taxon>
        <taxon>Hexapoda</taxon>
        <taxon>Insecta</taxon>
        <taxon>Pterygota</taxon>
        <taxon>Neoptera</taxon>
        <taxon>Endopterygota</taxon>
        <taxon>Hymenoptera</taxon>
        <taxon>Apocrita</taxon>
        <taxon>Proctotrupomorpha</taxon>
        <taxon>Chalcidoidea</taxon>
        <taxon>Aphelinidae</taxon>
        <taxon>Aphelininae</taxon>
        <taxon>Eretmocerus</taxon>
    </lineage>
</organism>
<keyword evidence="2" id="KW-1185">Reference proteome</keyword>
<proteinExistence type="predicted"/>
<protein>
    <submittedName>
        <fullName evidence="1">Uncharacterized protein</fullName>
    </submittedName>
</protein>
<evidence type="ECO:0000313" key="2">
    <source>
        <dbReference type="Proteomes" id="UP001239111"/>
    </source>
</evidence>
<reference evidence="1" key="1">
    <citation type="submission" date="2023-04" db="EMBL/GenBank/DDBJ databases">
        <title>A chromosome-level genome assembly of the parasitoid wasp Eretmocerus hayati.</title>
        <authorList>
            <person name="Zhong Y."/>
            <person name="Liu S."/>
            <person name="Liu Y."/>
        </authorList>
    </citation>
    <scope>NUCLEOTIDE SEQUENCE</scope>
    <source>
        <strain evidence="1">ZJU_SS_LIU_2023</strain>
    </source>
</reference>
<accession>A0ACC2NGB6</accession>
<sequence length="436" mass="49385">MTREVVDTLFLFEYPTFYPVPVETFARRKLGSACFIQNGIPESENEKVGIAGEGQIVIEYDRDDLRLYKYPNIQPINVLIKDITVKINGTLIPKSNSSPINYATKIHTEVEGSATVTENSTLSNCDLDLRSTASDDPDLTFILQEKLFYLSKSCIETTICDQIGKVQQDDFLLTSDDEHDFGDKSVLYTKISEKFPNLDLSKPNNLATLQTTINIITDILIANVVNRVSLNGQFGKIELPNVHEVIQLLRVYQSSRKVILIYPKELLGKLIFHKKFPGNVNFYQVVESLSLFGMNINHIHRNGDVKVILKGLHLSINIELELPNAQIHFDTYKIKLLLMKSKGDISINIDKIRMGLEIDVNYNKMPCQVNVNYILSRIEGIHPVMPKGNFMDNVLTKAVDSLMTMITPNLVSFLKLKLKQAISIPLDSFNCEPFRL</sequence>
<gene>
    <name evidence="1" type="ORF">QAD02_000960</name>
</gene>
<name>A0ACC2NGB6_9HYME</name>
<comment type="caution">
    <text evidence="1">The sequence shown here is derived from an EMBL/GenBank/DDBJ whole genome shotgun (WGS) entry which is preliminary data.</text>
</comment>
<evidence type="ECO:0000313" key="1">
    <source>
        <dbReference type="EMBL" id="KAJ8669701.1"/>
    </source>
</evidence>
<dbReference type="EMBL" id="CM056743">
    <property type="protein sequence ID" value="KAJ8669701.1"/>
    <property type="molecule type" value="Genomic_DNA"/>
</dbReference>